<evidence type="ECO:0000313" key="3">
    <source>
        <dbReference type="EMBL" id="GAA4775501.1"/>
    </source>
</evidence>
<dbReference type="InterPro" id="IPR021255">
    <property type="entry name" value="DUF2807"/>
</dbReference>
<comment type="caution">
    <text evidence="3">The sequence shown here is derived from an EMBL/GenBank/DDBJ whole genome shotgun (WGS) entry which is preliminary data.</text>
</comment>
<dbReference type="Pfam" id="PF10988">
    <property type="entry name" value="DUF2807"/>
    <property type="match status" value="1"/>
</dbReference>
<organism evidence="3 4">
    <name type="scientific">Flavobacterium hankyongi</name>
    <dbReference type="NCBI Taxonomy" id="1176532"/>
    <lineage>
        <taxon>Bacteria</taxon>
        <taxon>Pseudomonadati</taxon>
        <taxon>Bacteroidota</taxon>
        <taxon>Flavobacteriia</taxon>
        <taxon>Flavobacteriales</taxon>
        <taxon>Flavobacteriaceae</taxon>
        <taxon>Flavobacterium</taxon>
    </lineage>
</organism>
<proteinExistence type="predicted"/>
<evidence type="ECO:0000313" key="4">
    <source>
        <dbReference type="Proteomes" id="UP001500141"/>
    </source>
</evidence>
<feature type="compositionally biased region" description="Polar residues" evidence="1">
    <location>
        <begin position="230"/>
        <end position="245"/>
    </location>
</feature>
<feature type="domain" description="Putative auto-transporter adhesin head GIN" evidence="2">
    <location>
        <begin position="48"/>
        <end position="229"/>
    </location>
</feature>
<keyword evidence="4" id="KW-1185">Reference proteome</keyword>
<evidence type="ECO:0000259" key="2">
    <source>
        <dbReference type="Pfam" id="PF10988"/>
    </source>
</evidence>
<sequence length="245" mass="25748">MIKLMIHLTKIIIATCIALLFGSCSLAFDGKSITGSGNVVSKERKVENFTKIELKRGLDCEVKQSDSFKVVVVADDNLQEGIKTKVENGTLIIDSEYGNYNNVKSKTIQVFMPVIDVLETTSGSSLKTIGTIKGNNIHLKSSSGSSLDAEVESENLTLESTSGSTLTASGKAIELNTLSSSGSAIDATNLLANNINSQSSSGSNTEVSPILLLKAQASSGSSIEYVKTPKTISKQESSGGSVSTK</sequence>
<evidence type="ECO:0000256" key="1">
    <source>
        <dbReference type="SAM" id="MobiDB-lite"/>
    </source>
</evidence>
<accession>A0ABP9A708</accession>
<reference evidence="4" key="1">
    <citation type="journal article" date="2019" name="Int. J. Syst. Evol. Microbiol.">
        <title>The Global Catalogue of Microorganisms (GCM) 10K type strain sequencing project: providing services to taxonomists for standard genome sequencing and annotation.</title>
        <authorList>
            <consortium name="The Broad Institute Genomics Platform"/>
            <consortium name="The Broad Institute Genome Sequencing Center for Infectious Disease"/>
            <person name="Wu L."/>
            <person name="Ma J."/>
        </authorList>
    </citation>
    <scope>NUCLEOTIDE SEQUENCE [LARGE SCALE GENOMIC DNA]</scope>
    <source>
        <strain evidence="4">JCM 18198</strain>
    </source>
</reference>
<dbReference type="EMBL" id="BAABIP010000022">
    <property type="protein sequence ID" value="GAA4775501.1"/>
    <property type="molecule type" value="Genomic_DNA"/>
</dbReference>
<dbReference type="PROSITE" id="PS51257">
    <property type="entry name" value="PROKAR_LIPOPROTEIN"/>
    <property type="match status" value="1"/>
</dbReference>
<gene>
    <name evidence="3" type="ORF">GCM10023230_28020</name>
</gene>
<name>A0ABP9A708_9FLAO</name>
<dbReference type="Proteomes" id="UP001500141">
    <property type="component" value="Unassembled WGS sequence"/>
</dbReference>
<dbReference type="Gene3D" id="2.160.20.120">
    <property type="match status" value="1"/>
</dbReference>
<protein>
    <submittedName>
        <fullName evidence="3">Head GIN domain-containing protein</fullName>
    </submittedName>
</protein>
<dbReference type="RefSeq" id="WP_264543238.1">
    <property type="nucleotide sequence ID" value="NZ_BAABIP010000022.1"/>
</dbReference>
<feature type="region of interest" description="Disordered" evidence="1">
    <location>
        <begin position="220"/>
        <end position="245"/>
    </location>
</feature>